<dbReference type="Pfam" id="PF06602">
    <property type="entry name" value="Myotub-related"/>
    <property type="match status" value="1"/>
</dbReference>
<feature type="region of interest" description="Disordered" evidence="5">
    <location>
        <begin position="716"/>
        <end position="751"/>
    </location>
</feature>
<dbReference type="OrthoDB" id="271628at2759"/>
<evidence type="ECO:0000313" key="9">
    <source>
        <dbReference type="Proteomes" id="UP000580250"/>
    </source>
</evidence>
<dbReference type="PANTHER" id="PTHR10807">
    <property type="entry name" value="MYOTUBULARIN-RELATED"/>
    <property type="match status" value="1"/>
</dbReference>
<dbReference type="Proteomes" id="UP000580250">
    <property type="component" value="Unassembled WGS sequence"/>
</dbReference>
<dbReference type="GO" id="GO:0005737">
    <property type="term" value="C:cytoplasm"/>
    <property type="evidence" value="ECO:0007669"/>
    <property type="project" value="TreeGrafter"/>
</dbReference>
<dbReference type="InterPro" id="IPR016130">
    <property type="entry name" value="Tyr_Pase_AS"/>
</dbReference>
<dbReference type="GO" id="GO:0010506">
    <property type="term" value="P:regulation of autophagy"/>
    <property type="evidence" value="ECO:0007669"/>
    <property type="project" value="TreeGrafter"/>
</dbReference>
<dbReference type="GO" id="GO:0016020">
    <property type="term" value="C:membrane"/>
    <property type="evidence" value="ECO:0007669"/>
    <property type="project" value="TreeGrafter"/>
</dbReference>
<feature type="region of interest" description="Disordered" evidence="5">
    <location>
        <begin position="593"/>
        <end position="619"/>
    </location>
</feature>
<proteinExistence type="inferred from homology"/>
<feature type="active site" description="Phosphocysteine intermediate" evidence="3">
    <location>
        <position position="412"/>
    </location>
</feature>
<dbReference type="InterPro" id="IPR029021">
    <property type="entry name" value="Prot-tyrosine_phosphatase-like"/>
</dbReference>
<comment type="caution">
    <text evidence="8">The sequence shown here is derived from an EMBL/GenBank/DDBJ whole genome shotgun (WGS) entry which is preliminary data.</text>
</comment>
<dbReference type="GO" id="GO:0046856">
    <property type="term" value="P:phosphatidylinositol dephosphorylation"/>
    <property type="evidence" value="ECO:0007669"/>
    <property type="project" value="TreeGrafter"/>
</dbReference>
<feature type="domain" description="Tyrosine specific protein phosphatases" evidence="6">
    <location>
        <begin position="388"/>
        <end position="443"/>
    </location>
</feature>
<reference evidence="8 9" key="1">
    <citation type="submission" date="2020-08" db="EMBL/GenBank/DDBJ databases">
        <authorList>
            <person name="Koutsovoulos G."/>
            <person name="Danchin GJ E."/>
        </authorList>
    </citation>
    <scope>NUCLEOTIDE SEQUENCE [LARGE SCALE GENOMIC DNA]</scope>
</reference>
<dbReference type="GO" id="GO:0012505">
    <property type="term" value="C:endomembrane system"/>
    <property type="evidence" value="ECO:0007669"/>
    <property type="project" value="UniProtKB-SubCell"/>
</dbReference>
<evidence type="ECO:0000256" key="1">
    <source>
        <dbReference type="ARBA" id="ARBA00004184"/>
    </source>
</evidence>
<dbReference type="PROSITE" id="PS51339">
    <property type="entry name" value="PPASE_MYOTUBULARIN"/>
    <property type="match status" value="1"/>
</dbReference>
<evidence type="ECO:0000259" key="7">
    <source>
        <dbReference type="PROSITE" id="PS51339"/>
    </source>
</evidence>
<dbReference type="SUPFAM" id="SSF52799">
    <property type="entry name" value="(Phosphotyrosine protein) phosphatases II"/>
    <property type="match status" value="1"/>
</dbReference>
<dbReference type="GO" id="GO:0019903">
    <property type="term" value="F:protein phosphatase binding"/>
    <property type="evidence" value="ECO:0007669"/>
    <property type="project" value="TreeGrafter"/>
</dbReference>
<gene>
    <name evidence="8" type="ORF">MENT_LOCUS5542</name>
</gene>
<evidence type="ECO:0000259" key="6">
    <source>
        <dbReference type="PROSITE" id="PS50056"/>
    </source>
</evidence>
<dbReference type="InterPro" id="IPR030564">
    <property type="entry name" value="Myotubularin"/>
</dbReference>
<accession>A0A6V7TYC6</accession>
<evidence type="ECO:0000313" key="8">
    <source>
        <dbReference type="EMBL" id="CAD2137761.1"/>
    </source>
</evidence>
<dbReference type="PROSITE" id="PS50056">
    <property type="entry name" value="TYR_PHOSPHATASE_2"/>
    <property type="match status" value="1"/>
</dbReference>
<feature type="binding site" evidence="4">
    <location>
        <begin position="412"/>
        <end position="418"/>
    </location>
    <ligand>
        <name>substrate</name>
    </ligand>
</feature>
<dbReference type="PROSITE" id="PS00383">
    <property type="entry name" value="TYR_PHOSPHATASE_1"/>
    <property type="match status" value="1"/>
</dbReference>
<feature type="domain" description="Myotubularin phosphatase" evidence="7">
    <location>
        <begin position="198"/>
        <end position="582"/>
    </location>
</feature>
<dbReference type="GO" id="GO:0052629">
    <property type="term" value="F:phosphatidylinositol-3,5-bisphosphate 3-phosphatase activity"/>
    <property type="evidence" value="ECO:0007669"/>
    <property type="project" value="TreeGrafter"/>
</dbReference>
<dbReference type="EMBL" id="CAJEWN010000020">
    <property type="protein sequence ID" value="CAD2137761.1"/>
    <property type="molecule type" value="Genomic_DNA"/>
</dbReference>
<name>A0A6V7TYC6_MELEN</name>
<dbReference type="AlphaFoldDB" id="A0A6V7TYC6"/>
<dbReference type="SUPFAM" id="SSF50729">
    <property type="entry name" value="PH domain-like"/>
    <property type="match status" value="1"/>
</dbReference>
<evidence type="ECO:0000256" key="4">
    <source>
        <dbReference type="PIRSR" id="PIRSR630564-2"/>
    </source>
</evidence>
<comment type="subcellular location">
    <subcellularLocation>
        <location evidence="1">Endomembrane system</location>
        <topology evidence="1">Peripheral membrane protein</topology>
    </subcellularLocation>
</comment>
<sequence>MPCNDNQSVCNEGATGVFDSSAVPSSSSSATLHDERLVSITTENGHTFPQSSYAELKNTAVRTRTASSRSTSNLHSMYFLPGEDIDSDNFVDMESCQLYVTQFRIIIVAHNQSAICAIPLTGVDLLEAKDIVGLQISSKDGKIIKLRAENSETACAWYKKLMQKTCVVRDLDGIFAFTFFNQTSKKPPNWLRKETKRLSAYEHLHNEFRRLKLPDDNWRISVKNETFEICPTYPQFLFVPKSVSDEDLKQMSYGRCYRRFPTVVWRNKRNGAVLLRSSQPSIGFFGLTNEKDISHYERIRSAISPDLNKKFLIVDARSYTAAWANRAKGGGFEGPDTYPNADVIFMGLANIHNIRYSFHQLRQTLNGALDPNIFLQNLQSTLWLHNICQLFNSVERCLKSLCNEGTSVLVHCSDGWDRTTQIVSLCMLIADPHYRTFEGFEFLIRWQWIEFGHKFSDRCGVLNTDDNEKCPVFLQFLDCVYQLWEKNTDQFEFNRRYLMKLAQHTFSGLFGTFLFNSLKDAIKNGCDPNDTDEHRHRCFQVWSYLGKHNTEFRNPAFREDYAGGMLRYPKTLPELLIWRDAYYCTADQSLINNPNEPSHQNTGTGSTQDVSSDKVNNGLSRSQSAASLTSLVEQSMNLTTPIPSPGPTIGFGVSCGSPCIGHSATKIHDNCTIGSISAVFCQKCLDVDGLSRVPSQFEDKVLRRIYDLEKQLGKLNPSSNSSNNINGQQNNISMREPFINGKYSNENSNSRRMRNESLESFEVLPECYRLKHHSSSSLTSVIQPSSVSSNSTTISDYASNGNNLSKNGILSETNEINYSSEHLEVLSPSSE</sequence>
<dbReference type="InterPro" id="IPR000387">
    <property type="entry name" value="Tyr_Pase_dom"/>
</dbReference>
<dbReference type="PANTHER" id="PTHR10807:SF75">
    <property type="entry name" value="PHOSPHATIDYLINOSITOL-3-PHOSPHATE PHOSPHATASE"/>
    <property type="match status" value="1"/>
</dbReference>
<evidence type="ECO:0000256" key="3">
    <source>
        <dbReference type="PIRSR" id="PIRSR630564-1"/>
    </source>
</evidence>
<protein>
    <submittedName>
        <fullName evidence="8">Uncharacterized protein</fullName>
    </submittedName>
</protein>
<feature type="compositionally biased region" description="Low complexity" evidence="5">
    <location>
        <begin position="716"/>
        <end position="733"/>
    </location>
</feature>
<dbReference type="GO" id="GO:0004438">
    <property type="term" value="F:phosphatidylinositol-3-phosphate phosphatase activity"/>
    <property type="evidence" value="ECO:0007669"/>
    <property type="project" value="TreeGrafter"/>
</dbReference>
<comment type="similarity">
    <text evidence="2">Belongs to the protein-tyrosine phosphatase family. Non-receptor class myotubularin subfamily.</text>
</comment>
<feature type="binding site" evidence="4">
    <location>
        <begin position="325"/>
        <end position="328"/>
    </location>
    <ligand>
        <name>substrate</name>
    </ligand>
</feature>
<evidence type="ECO:0000256" key="5">
    <source>
        <dbReference type="SAM" id="MobiDB-lite"/>
    </source>
</evidence>
<organism evidence="8 9">
    <name type="scientific">Meloidogyne enterolobii</name>
    <name type="common">Root-knot nematode worm</name>
    <name type="synonym">Meloidogyne mayaguensis</name>
    <dbReference type="NCBI Taxonomy" id="390850"/>
    <lineage>
        <taxon>Eukaryota</taxon>
        <taxon>Metazoa</taxon>
        <taxon>Ecdysozoa</taxon>
        <taxon>Nematoda</taxon>
        <taxon>Chromadorea</taxon>
        <taxon>Rhabditida</taxon>
        <taxon>Tylenchina</taxon>
        <taxon>Tylenchomorpha</taxon>
        <taxon>Tylenchoidea</taxon>
        <taxon>Meloidogynidae</taxon>
        <taxon>Meloidogyninae</taxon>
        <taxon>Meloidogyne</taxon>
    </lineage>
</organism>
<dbReference type="InterPro" id="IPR010569">
    <property type="entry name" value="Myotubularin-like_Pase_dom"/>
</dbReference>
<evidence type="ECO:0000256" key="2">
    <source>
        <dbReference type="ARBA" id="ARBA00007471"/>
    </source>
</evidence>
<feature type="binding site" evidence="4">
    <location>
        <begin position="350"/>
        <end position="351"/>
    </location>
    <ligand>
        <name>substrate</name>
    </ligand>
</feature>